<sequence>MSSGVRGEPRGTGVSADVVVARRVAAPADVVWHVLTDWPAQGAWMPLTRVRVLGPGDGREVGARMEAWTGVGRAGFLDTMIVTAWEPPHRCEVLHTGRLVRGPGVFAVRSLDGASCEVVWEERLELPFGAVGRVGWPVVLPAVRFGLRVALRRFAAYVEGR</sequence>
<proteinExistence type="predicted"/>
<dbReference type="EMBL" id="SMLB01000063">
    <property type="protein sequence ID" value="TDD64730.1"/>
    <property type="molecule type" value="Genomic_DNA"/>
</dbReference>
<dbReference type="AlphaFoldDB" id="A0A4R5A1D0"/>
<dbReference type="InterPro" id="IPR023393">
    <property type="entry name" value="START-like_dom_sf"/>
</dbReference>
<name>A0A4R5A1D0_9ACTN</name>
<comment type="caution">
    <text evidence="1">The sequence shown here is derived from an EMBL/GenBank/DDBJ whole genome shotgun (WGS) entry which is preliminary data.</text>
</comment>
<organism evidence="1 2">
    <name type="scientific">Jiangella aurantiaca</name>
    <dbReference type="NCBI Taxonomy" id="2530373"/>
    <lineage>
        <taxon>Bacteria</taxon>
        <taxon>Bacillati</taxon>
        <taxon>Actinomycetota</taxon>
        <taxon>Actinomycetes</taxon>
        <taxon>Jiangellales</taxon>
        <taxon>Jiangellaceae</taxon>
        <taxon>Jiangella</taxon>
    </lineage>
</organism>
<keyword evidence="2" id="KW-1185">Reference proteome</keyword>
<dbReference type="InterPro" id="IPR019587">
    <property type="entry name" value="Polyketide_cyclase/dehydratase"/>
</dbReference>
<dbReference type="CDD" id="cd07812">
    <property type="entry name" value="SRPBCC"/>
    <property type="match status" value="1"/>
</dbReference>
<dbReference type="OrthoDB" id="4823586at2"/>
<accession>A0A4R5A1D0</accession>
<dbReference type="Proteomes" id="UP000295217">
    <property type="component" value="Unassembled WGS sequence"/>
</dbReference>
<protein>
    <submittedName>
        <fullName evidence="1">SRPBCC family protein</fullName>
    </submittedName>
</protein>
<evidence type="ECO:0000313" key="2">
    <source>
        <dbReference type="Proteomes" id="UP000295217"/>
    </source>
</evidence>
<dbReference type="SUPFAM" id="SSF55961">
    <property type="entry name" value="Bet v1-like"/>
    <property type="match status" value="1"/>
</dbReference>
<gene>
    <name evidence="1" type="ORF">E1262_27430</name>
</gene>
<dbReference type="Pfam" id="PF10604">
    <property type="entry name" value="Polyketide_cyc2"/>
    <property type="match status" value="1"/>
</dbReference>
<dbReference type="Gene3D" id="3.30.530.20">
    <property type="match status" value="1"/>
</dbReference>
<evidence type="ECO:0000313" key="1">
    <source>
        <dbReference type="EMBL" id="TDD64730.1"/>
    </source>
</evidence>
<reference evidence="1 2" key="1">
    <citation type="submission" date="2019-02" db="EMBL/GenBank/DDBJ databases">
        <title>Draft genome sequences of novel Actinobacteria.</title>
        <authorList>
            <person name="Sahin N."/>
            <person name="Ay H."/>
            <person name="Saygin H."/>
        </authorList>
    </citation>
    <scope>NUCLEOTIDE SEQUENCE [LARGE SCALE GENOMIC DNA]</scope>
    <source>
        <strain evidence="1 2">8K307</strain>
    </source>
</reference>